<dbReference type="AlphaFoldDB" id="A0A3S5FE98"/>
<evidence type="ECO:0000256" key="1">
    <source>
        <dbReference type="SAM" id="MobiDB-lite"/>
    </source>
</evidence>
<feature type="signal peptide" evidence="2">
    <location>
        <begin position="1"/>
        <end position="25"/>
    </location>
</feature>
<keyword evidence="2" id="KW-0732">Signal</keyword>
<comment type="caution">
    <text evidence="3">The sequence shown here is derived from an EMBL/GenBank/DDBJ whole genome shotgun (WGS) entry which is preliminary data.</text>
</comment>
<feature type="compositionally biased region" description="Basic residues" evidence="1">
    <location>
        <begin position="172"/>
        <end position="184"/>
    </location>
</feature>
<accession>A0A3S5FE98</accession>
<reference evidence="3" key="1">
    <citation type="submission" date="2018-11" db="EMBL/GenBank/DDBJ databases">
        <authorList>
            <consortium name="Pathogen Informatics"/>
        </authorList>
    </citation>
    <scope>NUCLEOTIDE SEQUENCE</scope>
</reference>
<protein>
    <submittedName>
        <fullName evidence="3">Uncharacterized protein</fullName>
    </submittedName>
</protein>
<evidence type="ECO:0000313" key="4">
    <source>
        <dbReference type="Proteomes" id="UP000784294"/>
    </source>
</evidence>
<organism evidence="3 4">
    <name type="scientific">Protopolystoma xenopodis</name>
    <dbReference type="NCBI Taxonomy" id="117903"/>
    <lineage>
        <taxon>Eukaryota</taxon>
        <taxon>Metazoa</taxon>
        <taxon>Spiralia</taxon>
        <taxon>Lophotrochozoa</taxon>
        <taxon>Platyhelminthes</taxon>
        <taxon>Monogenea</taxon>
        <taxon>Polyopisthocotylea</taxon>
        <taxon>Polystomatidea</taxon>
        <taxon>Polystomatidae</taxon>
        <taxon>Protopolystoma</taxon>
    </lineage>
</organism>
<name>A0A3S5FE98_9PLAT</name>
<feature type="chain" id="PRO_5018625344" evidence="2">
    <location>
        <begin position="26"/>
        <end position="239"/>
    </location>
</feature>
<evidence type="ECO:0000313" key="3">
    <source>
        <dbReference type="EMBL" id="VEL23966.1"/>
    </source>
</evidence>
<dbReference type="Proteomes" id="UP000784294">
    <property type="component" value="Unassembled WGS sequence"/>
</dbReference>
<gene>
    <name evidence="3" type="ORF">PXEA_LOCUS17406</name>
</gene>
<feature type="region of interest" description="Disordered" evidence="1">
    <location>
        <begin position="172"/>
        <end position="195"/>
    </location>
</feature>
<evidence type="ECO:0000256" key="2">
    <source>
        <dbReference type="SAM" id="SignalP"/>
    </source>
</evidence>
<proteinExistence type="predicted"/>
<sequence>MSPFQIALASNRLLHLLSGLEGAECGDNGKSSQNQSLCSISCVHTRRQGECRQVVIACDTSASVKVRKYHRQKHTRDSWPVGCSSSPQQTSLLALEPKAANPAGIGAGKLGRKGSKPLWRLPPRLDTICRFFAIVLFIRRIFHHPHSLAFVLTLNFALTFVLDLTSSHLHPFKHSSPKQIRRQKQMGTRPSEAAKPVASLAAAPLDSLGRGEHLHVAGRKSKPAQLTFGMTTAPKSELL</sequence>
<dbReference type="EMBL" id="CAAALY010065037">
    <property type="protein sequence ID" value="VEL23966.1"/>
    <property type="molecule type" value="Genomic_DNA"/>
</dbReference>
<keyword evidence="4" id="KW-1185">Reference proteome</keyword>